<protein>
    <submittedName>
        <fullName evidence="8">FAD-binding protein</fullName>
    </submittedName>
</protein>
<proteinExistence type="inferred from homology"/>
<dbReference type="InterPro" id="IPR050416">
    <property type="entry name" value="FAD-linked_Oxidoreductase"/>
</dbReference>
<feature type="signal peptide" evidence="6">
    <location>
        <begin position="1"/>
        <end position="25"/>
    </location>
</feature>
<keyword evidence="4" id="KW-0274">FAD</keyword>
<dbReference type="InterPro" id="IPR016166">
    <property type="entry name" value="FAD-bd_PCMH"/>
</dbReference>
<evidence type="ECO:0000259" key="7">
    <source>
        <dbReference type="PROSITE" id="PS51387"/>
    </source>
</evidence>
<dbReference type="InterPro" id="IPR006094">
    <property type="entry name" value="Oxid_FAD_bind_N"/>
</dbReference>
<dbReference type="Pfam" id="PF08031">
    <property type="entry name" value="BBE"/>
    <property type="match status" value="1"/>
</dbReference>
<dbReference type="RefSeq" id="WP_336806142.1">
    <property type="nucleotide sequence ID" value="NZ_JBBBNY010000001.1"/>
</dbReference>
<organism evidence="8 9">
    <name type="scientific">Fulvimonas yonginensis</name>
    <dbReference type="NCBI Taxonomy" id="1495200"/>
    <lineage>
        <taxon>Bacteria</taxon>
        <taxon>Pseudomonadati</taxon>
        <taxon>Pseudomonadota</taxon>
        <taxon>Gammaproteobacteria</taxon>
        <taxon>Lysobacterales</taxon>
        <taxon>Rhodanobacteraceae</taxon>
        <taxon>Fulvimonas</taxon>
    </lineage>
</organism>
<evidence type="ECO:0000256" key="4">
    <source>
        <dbReference type="ARBA" id="ARBA00022827"/>
    </source>
</evidence>
<dbReference type="Gene3D" id="3.30.465.10">
    <property type="match status" value="2"/>
</dbReference>
<evidence type="ECO:0000256" key="3">
    <source>
        <dbReference type="ARBA" id="ARBA00022630"/>
    </source>
</evidence>
<keyword evidence="3" id="KW-0285">Flavoprotein</keyword>
<dbReference type="InterPro" id="IPR016169">
    <property type="entry name" value="FAD-bd_PCMH_sub2"/>
</dbReference>
<evidence type="ECO:0000256" key="2">
    <source>
        <dbReference type="ARBA" id="ARBA00005466"/>
    </source>
</evidence>
<comment type="caution">
    <text evidence="8">The sequence shown here is derived from an EMBL/GenBank/DDBJ whole genome shotgun (WGS) entry which is preliminary data.</text>
</comment>
<dbReference type="PROSITE" id="PS51387">
    <property type="entry name" value="FAD_PCMH"/>
    <property type="match status" value="1"/>
</dbReference>
<keyword evidence="5" id="KW-0560">Oxidoreductase</keyword>
<dbReference type="Pfam" id="PF01565">
    <property type="entry name" value="FAD_binding_4"/>
    <property type="match status" value="1"/>
</dbReference>
<sequence>MQRRELLKAALALPLLPLAVRTAQALPAGLAGGLRARIRPGQPGWPAPAEWDSLRRAVGGRLLQPVSPFAGCGAGSAACAQALKELSNPFAVGDNPALTQTSGWADAWASQPSAYAVAAESAADVAAAVDFARRHRLRLVVKGGGHSYQGTSDAPDSLLVWTRRMNRVTLHEQFVPQGCAGRAAPMPAVSVQAGAMWIDAYDAVTTRGGRYVQGGGCTTVGVAGLVQSGGFGNFSKNFGTAASNLLEAEVVTADGVVRTVNACKDPELFWGLKGGGGGSLGVVTRLTLRTFELPPFFGAAFGKIKADSPQAYRALVAKAMAFYTDRLFNRHWGEQMSFRDGDTLGISMVFQGLTRQEAEQAWAPFVAWVKARDDCRFVEPLQILAVPAQHFWDAAYFRKHAPGVMVADDRPGAPPHHALWEGDQEQVGWFIHAYQSAWLPASLLRPGQQERLVDALVAASQHWGFALHFNKGLGGGATDAIERTRDTATNPQVLDAFALVISGSGGAPAYPGMPGPGPDLAKARQHAAKVDKAMDALRALAPDAGSYVSESDYFLRDWQQRFWGVNYPRLLRAKRHYDPEGLFFVHHGVGSEGWSEDGFRRAV</sequence>
<feature type="domain" description="FAD-binding PCMH-type" evidence="7">
    <location>
        <begin position="108"/>
        <end position="293"/>
    </location>
</feature>
<dbReference type="InterPro" id="IPR012951">
    <property type="entry name" value="BBE"/>
</dbReference>
<dbReference type="Proteomes" id="UP001381174">
    <property type="component" value="Unassembled WGS sequence"/>
</dbReference>
<name>A0ABU8J7M4_9GAMM</name>
<keyword evidence="9" id="KW-1185">Reference proteome</keyword>
<gene>
    <name evidence="8" type="ORF">WAT24_02045</name>
</gene>
<evidence type="ECO:0000256" key="1">
    <source>
        <dbReference type="ARBA" id="ARBA00001974"/>
    </source>
</evidence>
<evidence type="ECO:0000256" key="6">
    <source>
        <dbReference type="SAM" id="SignalP"/>
    </source>
</evidence>
<comment type="similarity">
    <text evidence="2">Belongs to the oxygen-dependent FAD-linked oxidoreductase family.</text>
</comment>
<keyword evidence="6" id="KW-0732">Signal</keyword>
<feature type="chain" id="PRO_5045098267" evidence="6">
    <location>
        <begin position="26"/>
        <end position="603"/>
    </location>
</feature>
<evidence type="ECO:0000313" key="9">
    <source>
        <dbReference type="Proteomes" id="UP001381174"/>
    </source>
</evidence>
<dbReference type="SUPFAM" id="SSF56176">
    <property type="entry name" value="FAD-binding/transporter-associated domain-like"/>
    <property type="match status" value="1"/>
</dbReference>
<reference evidence="8 9" key="1">
    <citation type="journal article" date="2014" name="Int. J. Syst. Evol. Microbiol.">
        <title>Fulvimonas yonginensis sp. nov., isolated from greenhouse soil, and emended description of the genus Fulvimonas.</title>
        <authorList>
            <person name="Ahn J.H."/>
            <person name="Kim S.J."/>
            <person name="Weon H.Y."/>
            <person name="Hong S.B."/>
            <person name="Seok S.J."/>
            <person name="Kwon S.W."/>
        </authorList>
    </citation>
    <scope>NUCLEOTIDE SEQUENCE [LARGE SCALE GENOMIC DNA]</scope>
    <source>
        <strain evidence="8 9">KACC 16952</strain>
    </source>
</reference>
<evidence type="ECO:0000256" key="5">
    <source>
        <dbReference type="ARBA" id="ARBA00023002"/>
    </source>
</evidence>
<dbReference type="PANTHER" id="PTHR42973">
    <property type="entry name" value="BINDING OXIDOREDUCTASE, PUTATIVE (AFU_ORTHOLOGUE AFUA_1G17690)-RELATED"/>
    <property type="match status" value="1"/>
</dbReference>
<dbReference type="EMBL" id="JBBBNY010000001">
    <property type="protein sequence ID" value="MEI7035534.1"/>
    <property type="molecule type" value="Genomic_DNA"/>
</dbReference>
<dbReference type="InterPro" id="IPR036318">
    <property type="entry name" value="FAD-bd_PCMH-like_sf"/>
</dbReference>
<accession>A0ABU8J7M4</accession>
<evidence type="ECO:0000313" key="8">
    <source>
        <dbReference type="EMBL" id="MEI7035534.1"/>
    </source>
</evidence>
<dbReference type="PANTHER" id="PTHR42973:SF39">
    <property type="entry name" value="FAD-BINDING PCMH-TYPE DOMAIN-CONTAINING PROTEIN"/>
    <property type="match status" value="1"/>
</dbReference>
<comment type="cofactor">
    <cofactor evidence="1">
        <name>FAD</name>
        <dbReference type="ChEBI" id="CHEBI:57692"/>
    </cofactor>
</comment>